<proteinExistence type="predicted"/>
<name>A0A348HHI4_9GAMM</name>
<gene>
    <name evidence="1" type="ORF">ZBT109_2354</name>
</gene>
<dbReference type="Proteomes" id="UP000267342">
    <property type="component" value="Chromosome"/>
</dbReference>
<dbReference type="InterPro" id="IPR006521">
    <property type="entry name" value="Tail_protein_I"/>
</dbReference>
<dbReference type="KEGG" id="zpl:ZBT109_2354"/>
<dbReference type="NCBIfam" id="TIGR01634">
    <property type="entry name" value="tail_P2_I"/>
    <property type="match status" value="1"/>
</dbReference>
<keyword evidence="2" id="KW-1185">Reference proteome</keyword>
<accession>A0A348HHI4</accession>
<evidence type="ECO:0000313" key="2">
    <source>
        <dbReference type="Proteomes" id="UP000267342"/>
    </source>
</evidence>
<dbReference type="STRING" id="1123510.GCA_000620025_01902"/>
<sequence length="266" mass="29000">MSDDSLLPINSSLLERGLEQAWVKLLGHLEPPFPHLMTPEKTPAEFLPYLAADRGVSEWQSTDSEQRKRDAVALSWPIKRLAGTKAALIHAIESMGYTAEVTPWYALSPQGQPYSFRVISRTTAGFAQGDFDRLMARLEDAKAERDTLNLDITTEVHGQVRTAIYTSSGAEVTVYPAAQKPQSVTGHAFGRAAALSPSTSTRVYPRAADQAQSVASEHLMVHIDSPSTVTTVFPARSADIAEHFSTRIAILIHSPVTATTVYPRSA</sequence>
<organism evidence="1 2">
    <name type="scientific">Zymobacter palmae</name>
    <dbReference type="NCBI Taxonomy" id="33074"/>
    <lineage>
        <taxon>Bacteria</taxon>
        <taxon>Pseudomonadati</taxon>
        <taxon>Pseudomonadota</taxon>
        <taxon>Gammaproteobacteria</taxon>
        <taxon>Oceanospirillales</taxon>
        <taxon>Halomonadaceae</taxon>
        <taxon>Zymobacter group</taxon>
        <taxon>Zymobacter</taxon>
    </lineage>
</organism>
<reference evidence="1 2" key="1">
    <citation type="submission" date="2018-09" db="EMBL/GenBank/DDBJ databases">
        <title>Zymobacter palmae IAM14233 (=T109) whole genome analysis.</title>
        <authorList>
            <person name="Yanase H."/>
        </authorList>
    </citation>
    <scope>NUCLEOTIDE SEQUENCE [LARGE SCALE GENOMIC DNA]</scope>
    <source>
        <strain evidence="1 2">IAM14233</strain>
    </source>
</reference>
<dbReference type="EMBL" id="AP018933">
    <property type="protein sequence ID" value="BBG31086.1"/>
    <property type="molecule type" value="Genomic_DNA"/>
</dbReference>
<dbReference type="OrthoDB" id="90759at2"/>
<dbReference type="AlphaFoldDB" id="A0A348HHI4"/>
<dbReference type="RefSeq" id="WP_051524248.1">
    <property type="nucleotide sequence ID" value="NZ_AP018933.1"/>
</dbReference>
<protein>
    <submittedName>
        <fullName evidence="1">Bacteriophage P2-related tail formation protein</fullName>
    </submittedName>
</protein>
<dbReference type="Pfam" id="PF09684">
    <property type="entry name" value="Tail_P2_I"/>
    <property type="match status" value="1"/>
</dbReference>
<evidence type="ECO:0000313" key="1">
    <source>
        <dbReference type="EMBL" id="BBG31086.1"/>
    </source>
</evidence>